<gene>
    <name evidence="2" type="ORF">F5984_17590</name>
</gene>
<keyword evidence="1" id="KW-1133">Transmembrane helix</keyword>
<organism evidence="2 3">
    <name type="scientific">Rudanella paleaurantiibacter</name>
    <dbReference type="NCBI Taxonomy" id="2614655"/>
    <lineage>
        <taxon>Bacteria</taxon>
        <taxon>Pseudomonadati</taxon>
        <taxon>Bacteroidota</taxon>
        <taxon>Cytophagia</taxon>
        <taxon>Cytophagales</taxon>
        <taxon>Cytophagaceae</taxon>
        <taxon>Rudanella</taxon>
    </lineage>
</organism>
<keyword evidence="3" id="KW-1185">Reference proteome</keyword>
<keyword evidence="1" id="KW-0472">Membrane</keyword>
<keyword evidence="1" id="KW-0812">Transmembrane</keyword>
<comment type="caution">
    <text evidence="2">The sequence shown here is derived from an EMBL/GenBank/DDBJ whole genome shotgun (WGS) entry which is preliminary data.</text>
</comment>
<dbReference type="Proteomes" id="UP000488299">
    <property type="component" value="Unassembled WGS sequence"/>
</dbReference>
<reference evidence="2 3" key="1">
    <citation type="submission" date="2019-10" db="EMBL/GenBank/DDBJ databases">
        <title>Rudanella paleaurantiibacter sp. nov., isolated from sludge.</title>
        <authorList>
            <person name="Xu S.Q."/>
        </authorList>
    </citation>
    <scope>NUCLEOTIDE SEQUENCE [LARGE SCALE GENOMIC DNA]</scope>
    <source>
        <strain evidence="2 3">HX-22-17</strain>
    </source>
</reference>
<dbReference type="AlphaFoldDB" id="A0A7J5TW14"/>
<evidence type="ECO:0000256" key="1">
    <source>
        <dbReference type="SAM" id="Phobius"/>
    </source>
</evidence>
<name>A0A7J5TW14_9BACT</name>
<protein>
    <submittedName>
        <fullName evidence="2">Uncharacterized protein</fullName>
    </submittedName>
</protein>
<accession>A0A7J5TW14</accession>
<feature type="transmembrane region" description="Helical" evidence="1">
    <location>
        <begin position="12"/>
        <end position="32"/>
    </location>
</feature>
<evidence type="ECO:0000313" key="3">
    <source>
        <dbReference type="Proteomes" id="UP000488299"/>
    </source>
</evidence>
<dbReference type="EMBL" id="WELI01000007">
    <property type="protein sequence ID" value="KAB7728651.1"/>
    <property type="molecule type" value="Genomic_DNA"/>
</dbReference>
<proteinExistence type="predicted"/>
<sequence length="235" mass="26887">MNRWFNRRSAGWWLGILLVVGLVVWVVTDLAIPRPHSIRQFDPNSVARIETAIWRSYVNNGRVSLYRQLAGGLRNQFNTPYWRSYGLAFQASRAAFVLKEGSTSADYEAAVPLLVDYYTAVKRLSGESFDPQAMARLDVEAWAMHRNPSRSSYDDLARALAQSAGTLYGLPPARFADYGVLRAQAIRQYDEARRRNPVPREADWQRMEQQLHWAWQSLSRVLALDRLERAGRGGK</sequence>
<evidence type="ECO:0000313" key="2">
    <source>
        <dbReference type="EMBL" id="KAB7728651.1"/>
    </source>
</evidence>
<dbReference type="RefSeq" id="WP_152125545.1">
    <property type="nucleotide sequence ID" value="NZ_WELI01000007.1"/>
</dbReference>